<accession>A0ABU5CKZ0</accession>
<evidence type="ECO:0000313" key="1">
    <source>
        <dbReference type="EMBL" id="MDY0407029.1"/>
    </source>
</evidence>
<sequence>MMQFAKNRKPIDDWMEHENNSFYHVSQQQYLYVQIPRGVKIDADEDLWIE</sequence>
<keyword evidence="2" id="KW-1185">Reference proteome</keyword>
<proteinExistence type="predicted"/>
<gene>
    <name evidence="1" type="ORF">P5G51_018285</name>
</gene>
<name>A0ABU5CKZ0_9BACI</name>
<dbReference type="Proteomes" id="UP001228376">
    <property type="component" value="Unassembled WGS sequence"/>
</dbReference>
<dbReference type="EMBL" id="JAROCA020000003">
    <property type="protein sequence ID" value="MDY0407029.1"/>
    <property type="molecule type" value="Genomic_DNA"/>
</dbReference>
<comment type="caution">
    <text evidence="1">The sequence shown here is derived from an EMBL/GenBank/DDBJ whole genome shotgun (WGS) entry which is preliminary data.</text>
</comment>
<dbReference type="RefSeq" id="WP_320385135.1">
    <property type="nucleotide sequence ID" value="NZ_JAROCA020000003.1"/>
</dbReference>
<organism evidence="1 2">
    <name type="scientific">Tigheibacillus jepli</name>
    <dbReference type="NCBI Taxonomy" id="3035914"/>
    <lineage>
        <taxon>Bacteria</taxon>
        <taxon>Bacillati</taxon>
        <taxon>Bacillota</taxon>
        <taxon>Bacilli</taxon>
        <taxon>Bacillales</taxon>
        <taxon>Bacillaceae</taxon>
        <taxon>Tigheibacillus</taxon>
    </lineage>
</organism>
<protein>
    <submittedName>
        <fullName evidence="1">Uncharacterized protein</fullName>
    </submittedName>
</protein>
<evidence type="ECO:0000313" key="2">
    <source>
        <dbReference type="Proteomes" id="UP001228376"/>
    </source>
</evidence>
<reference evidence="1 2" key="1">
    <citation type="submission" date="2023-10" db="EMBL/GenBank/DDBJ databases">
        <title>179-bfca-hs.</title>
        <authorList>
            <person name="Miliotis G."/>
            <person name="Sengupta P."/>
            <person name="Hameed A."/>
            <person name="Chuvochina M."/>
            <person name="Mcdonagh F."/>
            <person name="Simpson A.C."/>
            <person name="Singh N.K."/>
            <person name="Rekha P.D."/>
            <person name="Raman K."/>
            <person name="Hugenholtz P."/>
            <person name="Venkateswaran K."/>
        </authorList>
    </citation>
    <scope>NUCLEOTIDE SEQUENCE [LARGE SCALE GENOMIC DNA]</scope>
    <source>
        <strain evidence="1 2">179-BFC-A-HS</strain>
    </source>
</reference>